<dbReference type="AlphaFoldDB" id="A0A2H0V6V8"/>
<proteinExistence type="predicted"/>
<gene>
    <name evidence="1" type="ORF">COT97_03220</name>
</gene>
<reference evidence="2" key="1">
    <citation type="submission" date="2017-09" db="EMBL/GenBank/DDBJ databases">
        <title>Depth-based differentiation of microbial function through sediment-hosted aquifers and enrichment of novel symbionts in the deep terrestrial subsurface.</title>
        <authorList>
            <person name="Probst A.J."/>
            <person name="Ladd B."/>
            <person name="Jarett J.K."/>
            <person name="Geller-Mcgrath D.E."/>
            <person name="Sieber C.M.K."/>
            <person name="Emerson J.B."/>
            <person name="Anantharaman K."/>
            <person name="Thomas B.C."/>
            <person name="Malmstrom R."/>
            <person name="Stieglmeier M."/>
            <person name="Klingl A."/>
            <person name="Woyke T."/>
            <person name="Ryan C.M."/>
            <person name="Banfield J.F."/>
        </authorList>
    </citation>
    <scope>NUCLEOTIDE SEQUENCE [LARGE SCALE GENOMIC DNA]</scope>
</reference>
<organism evidence="1 2">
    <name type="scientific">Candidatus Falkowbacteria bacterium CG10_big_fil_rev_8_21_14_0_10_39_11</name>
    <dbReference type="NCBI Taxonomy" id="1974565"/>
    <lineage>
        <taxon>Bacteria</taxon>
        <taxon>Candidatus Falkowiibacteriota</taxon>
    </lineage>
</organism>
<sequence>MKHYSQYILVVLIAILALPFFVFADQREELSGRILLQVEQHGEAWYVNPDNGIRYYMGRPYDAFQLMRGFGLGITNENLNKIPIGLIAQSGTDTDKDGLVDLLEEAIKSNKLKIDSDGDTYSDKEEILNGYNPNGDGKFPVLPLDQDLIDRLSGKILLQIEDQGQAWYVSPVNGNRYFLGRPAHAFEIMRGLGLGITDHDIADIPKGSM</sequence>
<comment type="caution">
    <text evidence="1">The sequence shown here is derived from an EMBL/GenBank/DDBJ whole genome shotgun (WGS) entry which is preliminary data.</text>
</comment>
<protein>
    <submittedName>
        <fullName evidence="1">Uncharacterized protein</fullName>
    </submittedName>
</protein>
<name>A0A2H0V6V8_9BACT</name>
<dbReference type="EMBL" id="PFAP01000020">
    <property type="protein sequence ID" value="PIR94070.1"/>
    <property type="molecule type" value="Genomic_DNA"/>
</dbReference>
<evidence type="ECO:0000313" key="1">
    <source>
        <dbReference type="EMBL" id="PIR94070.1"/>
    </source>
</evidence>
<evidence type="ECO:0000313" key="2">
    <source>
        <dbReference type="Proteomes" id="UP000229901"/>
    </source>
</evidence>
<dbReference type="Proteomes" id="UP000229901">
    <property type="component" value="Unassembled WGS sequence"/>
</dbReference>
<accession>A0A2H0V6V8</accession>